<dbReference type="Proteomes" id="UP000198584">
    <property type="component" value="Unassembled WGS sequence"/>
</dbReference>
<organism evidence="1 2">
    <name type="scientific">Thalassobacillus cyri</name>
    <dbReference type="NCBI Taxonomy" id="571932"/>
    <lineage>
        <taxon>Bacteria</taxon>
        <taxon>Bacillati</taxon>
        <taxon>Bacillota</taxon>
        <taxon>Bacilli</taxon>
        <taxon>Bacillales</taxon>
        <taxon>Bacillaceae</taxon>
        <taxon>Thalassobacillus</taxon>
    </lineage>
</organism>
<dbReference type="Pfam" id="PF14044">
    <property type="entry name" value="NETI"/>
    <property type="match status" value="1"/>
</dbReference>
<name>A0A1H4F0F4_9BACI</name>
<reference evidence="1 2" key="1">
    <citation type="submission" date="2016-10" db="EMBL/GenBank/DDBJ databases">
        <authorList>
            <person name="de Groot N.N."/>
        </authorList>
    </citation>
    <scope>NUCLEOTIDE SEQUENCE [LARGE SCALE GENOMIC DNA]</scope>
    <source>
        <strain evidence="1 2">CCM7597</strain>
    </source>
</reference>
<gene>
    <name evidence="1" type="ORF">SAMN05421743_11043</name>
</gene>
<proteinExistence type="predicted"/>
<dbReference type="AlphaFoldDB" id="A0A1H4F0F4"/>
<keyword evidence="2" id="KW-1185">Reference proteome</keyword>
<sequence>MAKNKKTRFEVQEGETIDQCLDRMKKEGYTPVRRVEEPIFQEVKRDGQKAYEPVGRKIVFQAMKNER</sequence>
<dbReference type="EMBL" id="FNQR01000010">
    <property type="protein sequence ID" value="SEA90318.1"/>
    <property type="molecule type" value="Genomic_DNA"/>
</dbReference>
<accession>A0A1H4F0F4</accession>
<evidence type="ECO:0000313" key="1">
    <source>
        <dbReference type="EMBL" id="SEA90318.1"/>
    </source>
</evidence>
<dbReference type="RefSeq" id="WP_093045371.1">
    <property type="nucleotide sequence ID" value="NZ_FNQR01000010.1"/>
</dbReference>
<protein>
    <submittedName>
        <fullName evidence="1">NETI protein</fullName>
    </submittedName>
</protein>
<dbReference type="STRING" id="571932.SAMN05421743_11043"/>
<dbReference type="OrthoDB" id="2354098at2"/>
<evidence type="ECO:0000313" key="2">
    <source>
        <dbReference type="Proteomes" id="UP000198584"/>
    </source>
</evidence>
<dbReference type="InterPro" id="IPR025930">
    <property type="entry name" value="NETI"/>
</dbReference>